<name>A0A1I7ZAW1_9BILA</name>
<dbReference type="AlphaFoldDB" id="A0A1I7ZAW1"/>
<evidence type="ECO:0000313" key="1">
    <source>
        <dbReference type="Proteomes" id="UP000095287"/>
    </source>
</evidence>
<keyword evidence="1" id="KW-1185">Reference proteome</keyword>
<accession>A0A1I7ZAW1</accession>
<protein>
    <submittedName>
        <fullName evidence="2">Transposase</fullName>
    </submittedName>
</protein>
<sequence length="89" mass="9973">MNPVKHQCEDWYQVGFGEVHATSSSLNELAYALSAMSLEKLGEARTVLSKHNTRRSRASAPITYKSNFRSVASNGARRGLSELITRLRY</sequence>
<dbReference type="WBParaSite" id="L893_g24659.t1">
    <property type="protein sequence ID" value="L893_g24659.t1"/>
    <property type="gene ID" value="L893_g24659"/>
</dbReference>
<organism evidence="1 2">
    <name type="scientific">Steinernema glaseri</name>
    <dbReference type="NCBI Taxonomy" id="37863"/>
    <lineage>
        <taxon>Eukaryota</taxon>
        <taxon>Metazoa</taxon>
        <taxon>Ecdysozoa</taxon>
        <taxon>Nematoda</taxon>
        <taxon>Chromadorea</taxon>
        <taxon>Rhabditida</taxon>
        <taxon>Tylenchina</taxon>
        <taxon>Panagrolaimomorpha</taxon>
        <taxon>Strongyloidoidea</taxon>
        <taxon>Steinernematidae</taxon>
        <taxon>Steinernema</taxon>
    </lineage>
</organism>
<reference evidence="2" key="1">
    <citation type="submission" date="2016-11" db="UniProtKB">
        <authorList>
            <consortium name="WormBaseParasite"/>
        </authorList>
    </citation>
    <scope>IDENTIFICATION</scope>
</reference>
<evidence type="ECO:0000313" key="2">
    <source>
        <dbReference type="WBParaSite" id="L893_g24659.t1"/>
    </source>
</evidence>
<proteinExistence type="predicted"/>
<dbReference type="Proteomes" id="UP000095287">
    <property type="component" value="Unplaced"/>
</dbReference>